<reference evidence="1" key="1">
    <citation type="submission" date="2022-12" db="EMBL/GenBank/DDBJ databases">
        <authorList>
            <person name="Petersen C."/>
        </authorList>
    </citation>
    <scope>NUCLEOTIDE SEQUENCE</scope>
    <source>
        <strain evidence="1">IBT 35673</strain>
    </source>
</reference>
<proteinExistence type="predicted"/>
<dbReference type="Proteomes" id="UP001147695">
    <property type="component" value="Unassembled WGS sequence"/>
</dbReference>
<accession>A0A9W9ULB5</accession>
<evidence type="ECO:0000313" key="2">
    <source>
        <dbReference type="Proteomes" id="UP001147695"/>
    </source>
</evidence>
<dbReference type="AlphaFoldDB" id="A0A9W9ULB5"/>
<evidence type="ECO:0000313" key="1">
    <source>
        <dbReference type="EMBL" id="KAJ5346043.1"/>
    </source>
</evidence>
<name>A0A9W9ULB5_PENBR</name>
<protein>
    <submittedName>
        <fullName evidence="1">Uncharacterized protein</fullName>
    </submittedName>
</protein>
<sequence>MKPLALSLIREFQEILAVHNFHGLEVHLLRPKAVGTGLNGAAPVISSGKQLSSVLTLDFGKAV</sequence>
<comment type="caution">
    <text evidence="1">The sequence shown here is derived from an EMBL/GenBank/DDBJ whole genome shotgun (WGS) entry which is preliminary data.</text>
</comment>
<dbReference type="EMBL" id="JAPZBQ010000002">
    <property type="protein sequence ID" value="KAJ5346043.1"/>
    <property type="molecule type" value="Genomic_DNA"/>
</dbReference>
<reference evidence="1" key="2">
    <citation type="journal article" date="2023" name="IMA Fungus">
        <title>Comparative genomic study of the Penicillium genus elucidates a diverse pangenome and 15 lateral gene transfer events.</title>
        <authorList>
            <person name="Petersen C."/>
            <person name="Sorensen T."/>
            <person name="Nielsen M.R."/>
            <person name="Sondergaard T.E."/>
            <person name="Sorensen J.L."/>
            <person name="Fitzpatrick D.A."/>
            <person name="Frisvad J.C."/>
            <person name="Nielsen K.L."/>
        </authorList>
    </citation>
    <scope>NUCLEOTIDE SEQUENCE</scope>
    <source>
        <strain evidence="1">IBT 35673</strain>
    </source>
</reference>
<organism evidence="1 2">
    <name type="scientific">Penicillium brevicompactum</name>
    <dbReference type="NCBI Taxonomy" id="5074"/>
    <lineage>
        <taxon>Eukaryota</taxon>
        <taxon>Fungi</taxon>
        <taxon>Dikarya</taxon>
        <taxon>Ascomycota</taxon>
        <taxon>Pezizomycotina</taxon>
        <taxon>Eurotiomycetes</taxon>
        <taxon>Eurotiomycetidae</taxon>
        <taxon>Eurotiales</taxon>
        <taxon>Aspergillaceae</taxon>
        <taxon>Penicillium</taxon>
    </lineage>
</organism>
<gene>
    <name evidence="1" type="ORF">N7452_004047</name>
</gene>